<dbReference type="Proteomes" id="UP000191901">
    <property type="component" value="Chromosome"/>
</dbReference>
<dbReference type="PROSITE" id="PS00211">
    <property type="entry name" value="ABC_TRANSPORTER_1"/>
    <property type="match status" value="1"/>
</dbReference>
<dbReference type="PANTHER" id="PTHR24221">
    <property type="entry name" value="ATP-BINDING CASSETTE SUB-FAMILY B"/>
    <property type="match status" value="1"/>
</dbReference>
<evidence type="ECO:0000256" key="3">
    <source>
        <dbReference type="ARBA" id="ARBA00022475"/>
    </source>
</evidence>
<evidence type="ECO:0000313" key="13">
    <source>
        <dbReference type="Proteomes" id="UP000191901"/>
    </source>
</evidence>
<name>A0A1Z3HQS0_9CYAN</name>
<dbReference type="Gene3D" id="1.20.1560.10">
    <property type="entry name" value="ABC transporter type 1, transmembrane domain"/>
    <property type="match status" value="1"/>
</dbReference>
<dbReference type="SMART" id="SM00382">
    <property type="entry name" value="AAA"/>
    <property type="match status" value="1"/>
</dbReference>
<feature type="transmembrane region" description="Helical" evidence="9">
    <location>
        <begin position="177"/>
        <end position="196"/>
    </location>
</feature>
<gene>
    <name evidence="12" type="ORF">XM38_036180</name>
</gene>
<dbReference type="RefSeq" id="WP_080811028.1">
    <property type="nucleotide sequence ID" value="NZ_CP021983.2"/>
</dbReference>
<feature type="transmembrane region" description="Helical" evidence="9">
    <location>
        <begin position="73"/>
        <end position="92"/>
    </location>
</feature>
<evidence type="ECO:0000256" key="5">
    <source>
        <dbReference type="ARBA" id="ARBA00022741"/>
    </source>
</evidence>
<keyword evidence="8 9" id="KW-0472">Membrane</keyword>
<dbReference type="PROSITE" id="PS50893">
    <property type="entry name" value="ABC_TRANSPORTER_2"/>
    <property type="match status" value="1"/>
</dbReference>
<keyword evidence="6" id="KW-0067">ATP-binding</keyword>
<evidence type="ECO:0000256" key="4">
    <source>
        <dbReference type="ARBA" id="ARBA00022692"/>
    </source>
</evidence>
<dbReference type="InterPro" id="IPR003593">
    <property type="entry name" value="AAA+_ATPase"/>
</dbReference>
<dbReference type="PANTHER" id="PTHR24221:SF632">
    <property type="entry name" value="ATP-DEPENDENT LIPID A-CORE FLIPPASE"/>
    <property type="match status" value="1"/>
</dbReference>
<reference evidence="12 13" key="1">
    <citation type="journal article" date="2016" name="Biochim. Biophys. Acta">
        <title>Characterization of red-shifted phycobilisomes isolated from the chlorophyll f-containing cyanobacterium Halomicronema hongdechloris.</title>
        <authorList>
            <person name="Li Y."/>
            <person name="Lin Y."/>
            <person name="Garvey C.J."/>
            <person name="Birch D."/>
            <person name="Corkery R.W."/>
            <person name="Loughlin P.C."/>
            <person name="Scheer H."/>
            <person name="Willows R.D."/>
            <person name="Chen M."/>
        </authorList>
    </citation>
    <scope>NUCLEOTIDE SEQUENCE [LARGE SCALE GENOMIC DNA]</scope>
    <source>
        <strain evidence="12 13">C2206</strain>
    </source>
</reference>
<evidence type="ECO:0000259" key="11">
    <source>
        <dbReference type="PROSITE" id="PS50929"/>
    </source>
</evidence>
<feature type="transmembrane region" description="Helical" evidence="9">
    <location>
        <begin position="151"/>
        <end position="171"/>
    </location>
</feature>
<feature type="transmembrane region" description="Helical" evidence="9">
    <location>
        <begin position="264"/>
        <end position="285"/>
    </location>
</feature>
<dbReference type="KEGG" id="hhg:XM38_036180"/>
<evidence type="ECO:0000256" key="2">
    <source>
        <dbReference type="ARBA" id="ARBA00022448"/>
    </source>
</evidence>
<dbReference type="PROSITE" id="PS50929">
    <property type="entry name" value="ABC_TM1F"/>
    <property type="match status" value="1"/>
</dbReference>
<feature type="domain" description="ABC transmembrane type-1" evidence="11">
    <location>
        <begin position="20"/>
        <end position="321"/>
    </location>
</feature>
<keyword evidence="7 9" id="KW-1133">Transmembrane helix</keyword>
<dbReference type="GO" id="GO:0034040">
    <property type="term" value="F:ATPase-coupled lipid transmembrane transporter activity"/>
    <property type="evidence" value="ECO:0007669"/>
    <property type="project" value="TreeGrafter"/>
</dbReference>
<evidence type="ECO:0000313" key="12">
    <source>
        <dbReference type="EMBL" id="ASC72660.1"/>
    </source>
</evidence>
<dbReference type="InterPro" id="IPR017871">
    <property type="entry name" value="ABC_transporter-like_CS"/>
</dbReference>
<dbReference type="SUPFAM" id="SSF52540">
    <property type="entry name" value="P-loop containing nucleoside triphosphate hydrolases"/>
    <property type="match status" value="1"/>
</dbReference>
<evidence type="ECO:0000259" key="10">
    <source>
        <dbReference type="PROSITE" id="PS50893"/>
    </source>
</evidence>
<dbReference type="FunFam" id="3.40.50.300:FF:000221">
    <property type="entry name" value="Multidrug ABC transporter ATP-binding protein"/>
    <property type="match status" value="1"/>
</dbReference>
<evidence type="ECO:0000256" key="7">
    <source>
        <dbReference type="ARBA" id="ARBA00022989"/>
    </source>
</evidence>
<dbReference type="GO" id="GO:0016887">
    <property type="term" value="F:ATP hydrolysis activity"/>
    <property type="evidence" value="ECO:0007669"/>
    <property type="project" value="InterPro"/>
</dbReference>
<keyword evidence="4 9" id="KW-0812">Transmembrane</keyword>
<feature type="domain" description="ABC transporter" evidence="10">
    <location>
        <begin position="370"/>
        <end position="599"/>
    </location>
</feature>
<keyword evidence="13" id="KW-1185">Reference proteome</keyword>
<dbReference type="GO" id="GO:0005886">
    <property type="term" value="C:plasma membrane"/>
    <property type="evidence" value="ECO:0007669"/>
    <property type="project" value="UniProtKB-SubCell"/>
</dbReference>
<proteinExistence type="predicted"/>
<dbReference type="AlphaFoldDB" id="A0A1Z3HQS0"/>
<keyword evidence="5" id="KW-0547">Nucleotide-binding</keyword>
<dbReference type="Pfam" id="PF00664">
    <property type="entry name" value="ABC_membrane"/>
    <property type="match status" value="1"/>
</dbReference>
<dbReference type="EMBL" id="CP021983">
    <property type="protein sequence ID" value="ASC72660.1"/>
    <property type="molecule type" value="Genomic_DNA"/>
</dbReference>
<sequence length="600" mass="66705">MSQYIRKFLYILSDKKTALLALLTSILLTSFMEAVGIGLIGPFIALASNPDSINKNSFISQLYDISGLGSEESFIAALAIFILLVFYSKAYFSYKVRRFIFKFSIERSGELRSRLLNAYLKLPYTYHLKRNTAFLIQNIVTETNVFCNKTLLELLNSTVSVVMIISLVSLLMITDTLATLVISVVLLLTFGMIVKFRRNLSTWGKIISNSQAEMIRIINHSLGGLKETRVIGCEPYFEHQLQEQVARNVKASTSLMSFGILPRLVIESVIITFILGLASFSLIFRSNPEDLISTLGIFGVVAIRLMPVTTQLTSGLTKLRSTTYVVDKLYHDFKELEDLNIDEKCFLPRTSNVGASTSSLPKTFPFKSGVDVEAVSFKYEEATDLALRQVSFSLKKGESVALIGKSGAGKTTLVDLILGLLPPSGGDIKVDGRSVYKDLRAWQNLIGYIPQSIFLIDDTIERNIAFGVADESIDYERLWHAIEAAQLKELIEQLPNSLATRIGERGVCLSGGQRQRVGIARALYHEREILVLDEATSALDNETERLVTESIKSLSGQKTMIIIAHRLSTVEHCDRVYLMHQGEIVQSGSYQDVILAGSLA</sequence>
<evidence type="ECO:0000256" key="9">
    <source>
        <dbReference type="SAM" id="Phobius"/>
    </source>
</evidence>
<protein>
    <submittedName>
        <fullName evidence="12">ABC transporter protein</fullName>
    </submittedName>
</protein>
<dbReference type="InterPro" id="IPR011527">
    <property type="entry name" value="ABC1_TM_dom"/>
</dbReference>
<dbReference type="SUPFAM" id="SSF90123">
    <property type="entry name" value="ABC transporter transmembrane region"/>
    <property type="match status" value="1"/>
</dbReference>
<dbReference type="OrthoDB" id="9762790at2"/>
<dbReference type="GO" id="GO:0005524">
    <property type="term" value="F:ATP binding"/>
    <property type="evidence" value="ECO:0007669"/>
    <property type="project" value="UniProtKB-KW"/>
</dbReference>
<dbReference type="InterPro" id="IPR027417">
    <property type="entry name" value="P-loop_NTPase"/>
</dbReference>
<evidence type="ECO:0000256" key="1">
    <source>
        <dbReference type="ARBA" id="ARBA00004651"/>
    </source>
</evidence>
<comment type="subcellular location">
    <subcellularLocation>
        <location evidence="1">Cell membrane</location>
        <topology evidence="1">Multi-pass membrane protein</topology>
    </subcellularLocation>
</comment>
<dbReference type="GO" id="GO:0140359">
    <property type="term" value="F:ABC-type transporter activity"/>
    <property type="evidence" value="ECO:0007669"/>
    <property type="project" value="InterPro"/>
</dbReference>
<keyword evidence="2" id="KW-0813">Transport</keyword>
<dbReference type="Pfam" id="PF00005">
    <property type="entry name" value="ABC_tran"/>
    <property type="match status" value="1"/>
</dbReference>
<dbReference type="InterPro" id="IPR039421">
    <property type="entry name" value="Type_1_exporter"/>
</dbReference>
<evidence type="ECO:0000256" key="6">
    <source>
        <dbReference type="ARBA" id="ARBA00022840"/>
    </source>
</evidence>
<dbReference type="STRING" id="1641165.XM38_16450"/>
<accession>A0A1Z3HQS0</accession>
<dbReference type="Gene3D" id="3.40.50.300">
    <property type="entry name" value="P-loop containing nucleotide triphosphate hydrolases"/>
    <property type="match status" value="1"/>
</dbReference>
<organism evidence="12 13">
    <name type="scientific">Halomicronema hongdechloris C2206</name>
    <dbReference type="NCBI Taxonomy" id="1641165"/>
    <lineage>
        <taxon>Bacteria</taxon>
        <taxon>Bacillati</taxon>
        <taxon>Cyanobacteriota</taxon>
        <taxon>Cyanophyceae</taxon>
        <taxon>Nodosilineales</taxon>
        <taxon>Nodosilineaceae</taxon>
        <taxon>Halomicronema</taxon>
    </lineage>
</organism>
<dbReference type="InterPro" id="IPR036640">
    <property type="entry name" value="ABC1_TM_sf"/>
</dbReference>
<keyword evidence="3" id="KW-1003">Cell membrane</keyword>
<dbReference type="InterPro" id="IPR003439">
    <property type="entry name" value="ABC_transporter-like_ATP-bd"/>
</dbReference>
<evidence type="ECO:0000256" key="8">
    <source>
        <dbReference type="ARBA" id="ARBA00023136"/>
    </source>
</evidence>